<proteinExistence type="predicted"/>
<dbReference type="InterPro" id="IPR045474">
    <property type="entry name" value="GEVED"/>
</dbReference>
<reference evidence="4 5" key="1">
    <citation type="submission" date="2019-02" db="EMBL/GenBank/DDBJ databases">
        <title>Deep-cultivation of Planctomycetes and their phenomic and genomic characterization uncovers novel biology.</title>
        <authorList>
            <person name="Wiegand S."/>
            <person name="Jogler M."/>
            <person name="Boedeker C."/>
            <person name="Pinto D."/>
            <person name="Vollmers J."/>
            <person name="Rivas-Marin E."/>
            <person name="Kohn T."/>
            <person name="Peeters S.H."/>
            <person name="Heuer A."/>
            <person name="Rast P."/>
            <person name="Oberbeckmann S."/>
            <person name="Bunk B."/>
            <person name="Jeske O."/>
            <person name="Meyerdierks A."/>
            <person name="Storesund J.E."/>
            <person name="Kallscheuer N."/>
            <person name="Luecker S."/>
            <person name="Lage O.M."/>
            <person name="Pohl T."/>
            <person name="Merkel B.J."/>
            <person name="Hornburger P."/>
            <person name="Mueller R.-W."/>
            <person name="Bruemmer F."/>
            <person name="Labrenz M."/>
            <person name="Spormann A.M."/>
            <person name="Op Den Camp H."/>
            <person name="Overmann J."/>
            <person name="Amann R."/>
            <person name="Jetten M.S.M."/>
            <person name="Mascher T."/>
            <person name="Medema M.H."/>
            <person name="Devos D.P."/>
            <person name="Kaster A.-K."/>
            <person name="Ovreas L."/>
            <person name="Rohde M."/>
            <person name="Galperin M.Y."/>
            <person name="Jogler C."/>
        </authorList>
    </citation>
    <scope>NUCLEOTIDE SEQUENCE [LARGE SCALE GENOMIC DNA]</scope>
    <source>
        <strain evidence="4 5">Pla100</strain>
    </source>
</reference>
<dbReference type="EMBL" id="SJPM01000001">
    <property type="protein sequence ID" value="TWU03249.1"/>
    <property type="molecule type" value="Genomic_DNA"/>
</dbReference>
<evidence type="ECO:0000256" key="1">
    <source>
        <dbReference type="SAM" id="MobiDB-lite"/>
    </source>
</evidence>
<dbReference type="InterPro" id="IPR036439">
    <property type="entry name" value="Dockerin_dom_sf"/>
</dbReference>
<protein>
    <recommendedName>
        <fullName evidence="6">Dockerin type I repeat protein</fullName>
    </recommendedName>
</protein>
<dbReference type="InterPro" id="IPR007280">
    <property type="entry name" value="Peptidase_C_arc/bac"/>
</dbReference>
<dbReference type="GO" id="GO:0000272">
    <property type="term" value="P:polysaccharide catabolic process"/>
    <property type="evidence" value="ECO:0007669"/>
    <property type="project" value="InterPro"/>
</dbReference>
<dbReference type="Gene3D" id="2.60.120.380">
    <property type="match status" value="4"/>
</dbReference>
<evidence type="ECO:0000259" key="3">
    <source>
        <dbReference type="Pfam" id="PF20009"/>
    </source>
</evidence>
<name>A0A5C6AVM0_9BACT</name>
<evidence type="ECO:0000259" key="2">
    <source>
        <dbReference type="Pfam" id="PF04151"/>
    </source>
</evidence>
<feature type="region of interest" description="Disordered" evidence="1">
    <location>
        <begin position="1633"/>
        <end position="1653"/>
    </location>
</feature>
<dbReference type="CDD" id="cd14256">
    <property type="entry name" value="Dockerin_I"/>
    <property type="match status" value="1"/>
</dbReference>
<dbReference type="InterPro" id="IPR006626">
    <property type="entry name" value="PbH1"/>
</dbReference>
<organism evidence="4 5">
    <name type="scientific">Neorhodopirellula pilleata</name>
    <dbReference type="NCBI Taxonomy" id="2714738"/>
    <lineage>
        <taxon>Bacteria</taxon>
        <taxon>Pseudomonadati</taxon>
        <taxon>Planctomycetota</taxon>
        <taxon>Planctomycetia</taxon>
        <taxon>Pirellulales</taxon>
        <taxon>Pirellulaceae</taxon>
        <taxon>Neorhodopirellula</taxon>
    </lineage>
</organism>
<dbReference type="OrthoDB" id="247526at2"/>
<comment type="caution">
    <text evidence="4">The sequence shown here is derived from an EMBL/GenBank/DDBJ whole genome shotgun (WGS) entry which is preliminary data.</text>
</comment>
<dbReference type="Pfam" id="PF20009">
    <property type="entry name" value="GEVED"/>
    <property type="match status" value="1"/>
</dbReference>
<dbReference type="SMART" id="SM00710">
    <property type="entry name" value="PbH1"/>
    <property type="match status" value="11"/>
</dbReference>
<dbReference type="Proteomes" id="UP000316213">
    <property type="component" value="Unassembled WGS sequence"/>
</dbReference>
<accession>A0A5C6AVM0</accession>
<evidence type="ECO:0000313" key="5">
    <source>
        <dbReference type="Proteomes" id="UP000316213"/>
    </source>
</evidence>
<dbReference type="InterPro" id="IPR002105">
    <property type="entry name" value="Dockerin_1_rpt"/>
</dbReference>
<feature type="compositionally biased region" description="Polar residues" evidence="1">
    <location>
        <begin position="4162"/>
        <end position="4171"/>
    </location>
</feature>
<feature type="region of interest" description="Disordered" evidence="1">
    <location>
        <begin position="2038"/>
        <end position="2059"/>
    </location>
</feature>
<dbReference type="Pfam" id="PF00404">
    <property type="entry name" value="Dockerin_1"/>
    <property type="match status" value="1"/>
</dbReference>
<dbReference type="RefSeq" id="WP_146575809.1">
    <property type="nucleotide sequence ID" value="NZ_SJPM01000001.1"/>
</dbReference>
<sequence>MTIGKPGKFLSGRTLRESLSQHWGGRRKRDRRGISTSAKTRRANIERRLQTQSLEARQLLAGPELVGIQPNNGQLIQGGTSIESAPLFGTRILQTAPNELLFQFDDHSAIDPATLLNPITPQDDSIRPLGLSITRAGADGAFETATAITDLGTSGNTQVSKRVEVEFRAATNLPGVVGNGTQVFIERYTPPTSVDPVIRFQPVFILAADPDAKVVRIGLNTLSPRPADVRDLTLAVNNSPSASQVIRVDQISGDAQTTILSTLPAGGLALTLDGANTARVVTDLQLGQTTSLEIAAKQSGAAGTNLRVVLTSQNFGGATAPLINISNQTINVRLNSAPGFQTTVGQLVTALNSNPTVANLVTATLRRGNPNDLIGGRLTPTPGSTGLVLPLTGASDTVVTPGFVGLGDRPNEVVFRFAEPLPQDTYQIEIYGTGDRALRNTNDEAFNGGEDFAVQFEINTPPRVLAVVPEPVRKDNTGRLISEPNVVEVYFTGDVTTSGAGSVLNAAYYDAIYTRDTVTPNDDGPNRDGRAVSPIAVELIPGRSDAVRVIFESPFARLPDPTNAGSFVPGAVRLRVGNDSLLPNQLAPQNVTPSAVVNEAGDSIFADGDQTGPYVIGGFNGIDTSRATGIRLTGGRIENTAATQGNVFQYPGGTDYPGVRDIRPDDPTRDLRAVPLGIWNQAGDQVDGIQTIYYNFPDEWRGDDLNTQTVDLDQVYTSSITEQQRQRVREVAALFSEYLGVQFIEVGQDAAAAISGPDFAGAPGPVYSIAVGSLEGANDGTIVGLQSGAGGITVATRGLDLQGDTFLGSTDLSDSPNRLLVLDGQDFDQSTDDFTGGEFFRGAFLGIGQLLGYGYADHLPQPITQSASGVLDPFRPVQDVVPATTDGLLPSNESLFPSPADIVNGQFLYRPESNDIDLYEFTLANAGTINISTIAERLGTSSQLDTMLRLYRIEDGKPIEIAANDDYFSNDSLIELSVQPGRYVVGVSASGNDKYDPIVSGTGSGGVTQGDYELALSFTPTSADSITDSSGLTLDGDSDGQAGGVFQYWFEPNDPNTTLYVDNTIGSDTGNGNIVLPYRTLNAAFQSVETRRNSTNPVKVVRVVGEGTYRIGTNQSGGNLTAGEVRTVEVPKGVNLVLDAGVRFEMSGNRIGVGSTTVGVDRSGATIQVLGTPDNPVELVGIGQSTPGTWGGIDIRGDIDFKDDSRENLENNGIFLNHIQYANIQGGGGRVSVDGVSRVVSPIELAQTRATILNNTIMRSADAAIAATPDTFLETRFDESRFQTEDGTNEFFTSDFVRVGPHVRGNTVIDNTYNGMMIRIETPAGGSLETLNVNARFDDTDIVHILNENLLIEGTPGGASAMTDRPSVANVTTLPRVNTVATRFGNVPQGQYGYRMTFVTSDGFETVASLPIGSVTLSATGSITLGNLPTVSTQAGFTGRRLYRAPVIGTNLDGTPIYGDFLRVARLNPSTTTFIDTQLAGTTRIADNLIGDNSLAFTGRLDPGLTIDPGTIIKLDDARIDVTFGARLFAEGTEQERIVFTSLNDRRFGTGGTFNTNGQFQDSTAGAQTSFNAGDWSGIYLGFGADGSFDHTVFAGGGGTSQVEGGFASFNVIEAHQSELRVANSRFENNADGRRFLNDSGNDLNNPDDPREQRVNRVNNASGTVFVRGSQPTILNNTFVDGQGPTLSFDVNSFTWQEVTDPGRSTGPIDNLTVRGNSGPLIQGNEIAGGLAGVEVRGGAVATEVVWDDTDIVHIVRDQITVPNQHIYGGLRLESDARGSLVVKFDTLGDVPEQTLFVTTANGAVAPGGLPVPGDVGFIFIDSLDAPGTVEFIDPVDVDFDVVIGDDFIELTITEAVAGTFATGVFNGFQLSPAFDLGAFDNFSLDRFGTTLSGFSSDLLTLINGSLFINVAGLDYQPGDTIRINTDIIFPEVEIPFQPDALLRRSAGIVVGGNSYTAENEFVGIADRIGGSLQVIGQPDFPVVLTSLADDAVGAGFTPDGRANVDTNSNGIRTSRSAANANLAGEWEGIVIREAASDSNASITSENEPSNVGNSDTNSIASRSQFLGEIAPDRKSGDENRRLGLIVDGEVSSPSDVDVYSFVAEAGTQVWLDIDRTDMSLDTVIELVNSNGQTIVLSDDAFREAAAIEELLSIDAANTDPAVIARRTELLQLINSRTGRGAQAIDSGAIFGLATGQLDAGAGLVPFQDQYSTNSRDAGMRVILPGVQGVRTVYHVRVRSAITPASKASLTSDNKNRMIVGDTSNVIDNEETLRNMTGGLRLGATQGSYQLQIRIEESDVFAGTQIRYSDVLYARNGVQVVGGPLQSPLSGEAYENNTDRDGDATTSNNTLAGAQRLGLYDTQFVNGATLPANLTINPDGSLTVARNGVDVALDNPAGPLGSDRLATNISGFIDGTDDVDWYEFEINYSQLTRDGAAMYLATVFDLDYTDGLGRADLALHVFNAAGELVLIGGDSNIADDLSLPGTGGASDLSRGSFGSADPFIGSAELPEGTYFVAVSNQGQVPVVLDQFNNRNATNPLIRLEPIDSTRRIAEEGFTNLGIPTSYTQVAQGPITPVLFDQNSIIDYSLDDVFLYVNSGSNLFLVNPFTGTQYVNLGDFDGQEVRDVAFTANGELFAYTQYDGQAADDSWSYVRLNTVTGAIDQVISDGAGISTFNDQNFEAPPAQQILDQASDVGLSVEAMTIRSRLGIETGFFVGNRPGGASAAGLEYNTNILYAFDEQTGLATGPNFNLTLANAGAGTDVREIGQIDTTAPQDANGNPTNVANVLGLSDATELGLNGQAVPRIFDGDTFTLFDGTSTVTFEFNQGFTLISTDPASILNGTLVRVTPPGAPPVTFELTNSAPSSASNIVVPIDRTGDATSFAQTLATIIQGRGIAVSSEGTQLAMPTATLVELISPTLTPVTGLTLSGGGAVTPGNSEVKLFPTDTADVIAQRIVQAVAQENNAGRLANVNATARGRSVLFTALVQQVTSQGTALRAGGQPNGGLITGLEIVGTSLFAISNTGGLYRVDASSIAALGSNNNVGIYVDTATDLLGIQFTGLRAGPNSVEGGRFANLLFATATNGRLYAFNTAGELQNIFAGGQSSVPTGIFNAQGLDFATLDYNLWHVTGARGGDAGHGINEAFHGARPQQSDGIGTSGNNSLVFNYTTGAFNGNYAFGEAPVRGFNNGLPTNPRLDGQGVQSTYNFPGGARGTVQSNEFSLAGYSPADMPTMYFNYFLNTDGVDDDSAFTNPDNDLFQEDRDTLRVYVIDANGVEHLVATNNEARGPANQLGVDDEFDDPTTGIYADNIDVDVQQLYDNTGTWRQARVPLGVFAGQAGLALRIEFSTAGTTITNTGEIRAVAAAELTENDTFVIGGETFSIDLAPAIVFPSGRSLADLYANPNELASFRVDGQDYYLNDGTRTALAEATLNNPISIDLPSPLATLTSGDIANAVADAFDRDLALSRVVPSGTEIDLFYQDNPVPVGTDPQFFYNQNPELLSSVYLNGIEYVFIDEDTDRQGLTLPFNTQLQAPRVPVDLILGYAFLNPDEDPLEDISTLTIDDVAEILALFSGELDFNEPETTIEYGQLVPSGDVLDTLYADPTALFVVTIDGVEYALLDNNRNATGSQVPVALGSDLTNADIGGALQDAVEANTNVAIPEFRRISQFNFSDRSDPVDPFGNPNASGNTNRNDLVFQATPLPYTGGSLVIEGRGTIGTFGAVSVTDRGDVDLLSVRVAAGTEIVVSVNADQPGVDNAVRFFDSDGAELVSPTGGPLAVTNDARGTITLTAPQDGLYFIGVSGPENATYDPRIEGTTDAAQVGGYALTIAIESPLNIQATQSLVEFIGVETLDVPTNSILDRRGIAAPAGVPVTVGRNATATEVAIAVQQAVANRFYEGDISLVPRAGSALRLPGLINANDPLGPFVSTSERFGDQFGGDFRGGAADNATEGAYIDDIIIGFAERGELVTGSDPIDPNAAFVDFGDTALTSPDETRRLTDTGSYQLEIRDASEYVASGAVLLNNSLNLDARFRTFDTNDRLTDEGVSLTARSASEIVDGSTFILAGQNQRLTFEFDIENGDGTSNGIVSNANRIAVRLPAEATAEQVADLLIARINAPDVRPILGIIATRSNLTRVNTPIDVPDRNLILIGADSFRTSGTGATAFESTSDGGLRGDSNRDRDEQGVIMIESSRIIYSENSGVQIVRNAAGNVISQDVGDATPNILAYPRNFAELNTENFLPGVVVRNNTFAFNQEVGIDIVGLENGGSATNNPVGFDRLINNTLIGGTVTQTQSLGSQVFGATFFPMGSVSFADSVVVESVSFGDDAETSFRDLEAALGSPDCHGIAATDPDNGLFTLSLGSGGSATFVFNDNLLTGSSSNPSSLIGVGDGIADLIIFESGIPERVRVEVSRDNVTFFQVGEIFGLDNTIDLDAFGFGLNDRFSYVRLTDLSPAGSFNFGPGGADIDAIGALSTILRDAFTPGQIGIRVEDNAAPTLLNNVISNFETGIAIPPVPPIGSGLVDFSSVQTVIGSTTFYRNLQPSLINGVNGFGVRADFLDDQDQVFVDPVNLVFTPQSRTPIIDSGRTSIEERGSLSDLRQSLGLLDSPILAPRLDQNGQTRLDDPTFDSRFGSGGTAFVDRGAEERADQTGPRFVLVSPRAQDLIFDNDQDGFGRSITVGAIAEPFEIQLIDGIRPADPGTGVGINDSTVTSENLVLTRIIGSGVGAKIEVLQEGRDYRFAYEPADNLIRLTPIAGIWTTDSVYTIEFLGGQSPSVDGYTAVLQGRPGTSYGDGQKNFVDDQILETELGIQLTVLRDALTQTDLLTGQQVSVLNGQTITIFDGVNPEVTFEFVTDLTTVIDANEQLPFSGNYAVQLPSTATPQLITRLLAREINRIAALGVLDIEAIHFDEPAAGQPGRMQLLGASTSPSDAFVSFEPDSIFRQVNQELDVQLLVETTLGPNGERLTNYDGQQITVFDGNEEILFEFDSDGVTTVFGPDINGVILNILPESSPRELVQALLAGIQANNLDVAAFGASGVFRIRGNNGPISVTSPTGAVLVTGNSAIGVAPGFGLQIPVIDGELSPAVQDGQSFTIGRGLGTPVTFELDFDSIPLNLDARLISLPGGGFGNTTPDQLADAIAQAVNLVFPSLAAANAGNGRVTLGNEDDIQLNTAGTILTQIGSPGDGPSTPVVIRYNDDANVVAAAFADAAIAAGIDATLIDDRVLLRTATTPQGDAVVTNFIADKAGNRLQPGSDRVGSRVEILVGDLFDYGDAFDPYNTTLQDGGPRHQIVDDLYLGTGVTADVNGVNDDADNDDGVIQLGTLRPGFGTQFQVDINRIAGTNNHVSASQPFYFDAWFDWNGDGSFGANEVTRFGSFGSGLRVVSDSSINTIVIDVPSTASLGDVQGRFRLSYEANLGPDGMASAGEVEDYQYTITNNPFQSSRQNEDVNDSGAVTPLDALLIINMLNANGGSIDLTNIPVGLVLPPFPDVDGNGTINAIDALRVINYLNTTTSPGVDPTNPAGEPMAAGEPLDTSESIVASVYQSVGNGVMASPSTIIFDPTRNVASASERSVIVPEPVMAVPASKTSVFDSPVSMQIDAIVDSLVQDRQDAQSAESDEGTSAIDEIFASMG</sequence>
<feature type="region of interest" description="Disordered" evidence="1">
    <location>
        <begin position="4162"/>
        <end position="4181"/>
    </location>
</feature>
<evidence type="ECO:0008006" key="6">
    <source>
        <dbReference type="Google" id="ProtNLM"/>
    </source>
</evidence>
<dbReference type="Pfam" id="PF04151">
    <property type="entry name" value="PPC"/>
    <property type="match status" value="1"/>
</dbReference>
<dbReference type="SUPFAM" id="SSF63446">
    <property type="entry name" value="Type I dockerin domain"/>
    <property type="match status" value="1"/>
</dbReference>
<feature type="domain" description="Peptidase C-terminal archaeal/bacterial" evidence="2">
    <location>
        <begin position="3731"/>
        <end position="3804"/>
    </location>
</feature>
<feature type="domain" description="GEVED" evidence="3">
    <location>
        <begin position="5355"/>
        <end position="5434"/>
    </location>
</feature>
<evidence type="ECO:0000313" key="4">
    <source>
        <dbReference type="EMBL" id="TWU03249.1"/>
    </source>
</evidence>
<keyword evidence="5" id="KW-1185">Reference proteome</keyword>
<dbReference type="GO" id="GO:0004553">
    <property type="term" value="F:hydrolase activity, hydrolyzing O-glycosyl compounds"/>
    <property type="evidence" value="ECO:0007669"/>
    <property type="project" value="InterPro"/>
</dbReference>
<gene>
    <name evidence="4" type="ORF">Pla100_01670</name>
</gene>